<dbReference type="InterPro" id="IPR007712">
    <property type="entry name" value="RelE/ParE_toxin"/>
</dbReference>
<keyword evidence="3" id="KW-1185">Reference proteome</keyword>
<dbReference type="Proteomes" id="UP000481252">
    <property type="component" value="Unassembled WGS sequence"/>
</dbReference>
<evidence type="ECO:0000313" key="2">
    <source>
        <dbReference type="EMBL" id="NGN41183.1"/>
    </source>
</evidence>
<reference evidence="2 3" key="1">
    <citation type="submission" date="2020-02" db="EMBL/GenBank/DDBJ databases">
        <title>Genome sequence of the type strain CGMCC 1.15528 of Mesorhizobium zhangyense.</title>
        <authorList>
            <person name="Gao J."/>
            <person name="Sun J."/>
        </authorList>
    </citation>
    <scope>NUCLEOTIDE SEQUENCE [LARGE SCALE GENOMIC DNA]</scope>
    <source>
        <strain evidence="2 3">CGMCC 1.15528</strain>
    </source>
</reference>
<comment type="caution">
    <text evidence="2">The sequence shown here is derived from an EMBL/GenBank/DDBJ whole genome shotgun (WGS) entry which is preliminary data.</text>
</comment>
<organism evidence="2 3">
    <name type="scientific">Mesorhizobium zhangyense</name>
    <dbReference type="NCBI Taxonomy" id="1776730"/>
    <lineage>
        <taxon>Bacteria</taxon>
        <taxon>Pseudomonadati</taxon>
        <taxon>Pseudomonadota</taxon>
        <taxon>Alphaproteobacteria</taxon>
        <taxon>Hyphomicrobiales</taxon>
        <taxon>Phyllobacteriaceae</taxon>
        <taxon>Mesorhizobium</taxon>
    </lineage>
</organism>
<dbReference type="SUPFAM" id="SSF143011">
    <property type="entry name" value="RelE-like"/>
    <property type="match status" value="1"/>
</dbReference>
<protein>
    <submittedName>
        <fullName evidence="2">Type II toxin-antitoxin system RelE/ParE family toxin</fullName>
    </submittedName>
</protein>
<evidence type="ECO:0000256" key="1">
    <source>
        <dbReference type="ARBA" id="ARBA00022649"/>
    </source>
</evidence>
<dbReference type="AlphaFoldDB" id="A0A7C9V6P4"/>
<dbReference type="RefSeq" id="WP_165116421.1">
    <property type="nucleotide sequence ID" value="NZ_JAAKZG010000003.1"/>
</dbReference>
<name>A0A7C9V6P4_9HYPH</name>
<dbReference type="Gene3D" id="3.30.2310.20">
    <property type="entry name" value="RelE-like"/>
    <property type="match status" value="1"/>
</dbReference>
<keyword evidence="1" id="KW-1277">Toxin-antitoxin system</keyword>
<sequence length="83" mass="9450">MKTIVLTASAARDLDNLADEARRQVSDGLINYAVNGRGDVKRLGGRDGYRLRIGRYRVLFDEDQTTILAVYIGKRETTTYRRN</sequence>
<proteinExistence type="predicted"/>
<dbReference type="InterPro" id="IPR035093">
    <property type="entry name" value="RelE/ParE_toxin_dom_sf"/>
</dbReference>
<evidence type="ECO:0000313" key="3">
    <source>
        <dbReference type="Proteomes" id="UP000481252"/>
    </source>
</evidence>
<dbReference type="Pfam" id="PF05016">
    <property type="entry name" value="ParE_toxin"/>
    <property type="match status" value="1"/>
</dbReference>
<dbReference type="EMBL" id="JAAKZG010000003">
    <property type="protein sequence ID" value="NGN41183.1"/>
    <property type="molecule type" value="Genomic_DNA"/>
</dbReference>
<accession>A0A7C9V6P4</accession>
<gene>
    <name evidence="2" type="ORF">G6N74_08915</name>
</gene>